<dbReference type="NCBIfam" id="TIGR00172">
    <property type="entry name" value="maf"/>
    <property type="match status" value="1"/>
</dbReference>
<feature type="site" description="Important for substrate specificity" evidence="3">
    <location>
        <position position="8"/>
    </location>
</feature>
<organism evidence="4">
    <name type="scientific">Eiseniibacteriota bacterium</name>
    <dbReference type="NCBI Taxonomy" id="2212470"/>
    <lineage>
        <taxon>Bacteria</taxon>
        <taxon>Candidatus Eiseniibacteriota</taxon>
    </lineage>
</organism>
<feature type="site" description="Important for substrate specificity" evidence="3">
    <location>
        <position position="148"/>
    </location>
</feature>
<keyword evidence="3" id="KW-0546">Nucleotide metabolism</keyword>
<evidence type="ECO:0000313" key="4">
    <source>
        <dbReference type="EMBL" id="HGZ42956.1"/>
    </source>
</evidence>
<keyword evidence="3" id="KW-0963">Cytoplasm</keyword>
<dbReference type="EMBL" id="DSQF01000012">
    <property type="protein sequence ID" value="HGZ42956.1"/>
    <property type="molecule type" value="Genomic_DNA"/>
</dbReference>
<proteinExistence type="inferred from homology"/>
<comment type="similarity">
    <text evidence="3">Belongs to the Maf family. YhdE subfamily.</text>
</comment>
<dbReference type="GO" id="GO:0009117">
    <property type="term" value="P:nucleotide metabolic process"/>
    <property type="evidence" value="ECO:0007669"/>
    <property type="project" value="UniProtKB-KW"/>
</dbReference>
<comment type="caution">
    <text evidence="3">Lacks conserved residue(s) required for the propagation of feature annotation.</text>
</comment>
<dbReference type="HAMAP" id="MF_00528">
    <property type="entry name" value="Maf"/>
    <property type="match status" value="1"/>
</dbReference>
<comment type="catalytic activity">
    <reaction evidence="3">
        <text>UTP + H2O = UMP + diphosphate + H(+)</text>
        <dbReference type="Rhea" id="RHEA:29395"/>
        <dbReference type="ChEBI" id="CHEBI:15377"/>
        <dbReference type="ChEBI" id="CHEBI:15378"/>
        <dbReference type="ChEBI" id="CHEBI:33019"/>
        <dbReference type="ChEBI" id="CHEBI:46398"/>
        <dbReference type="ChEBI" id="CHEBI:57865"/>
        <dbReference type="EC" id="3.6.1.9"/>
    </reaction>
</comment>
<dbReference type="CDD" id="cd00555">
    <property type="entry name" value="Maf"/>
    <property type="match status" value="1"/>
</dbReference>
<dbReference type="InterPro" id="IPR029001">
    <property type="entry name" value="ITPase-like_fam"/>
</dbReference>
<feature type="site" description="Important for substrate specificity" evidence="3">
    <location>
        <position position="66"/>
    </location>
</feature>
<dbReference type="InterPro" id="IPR003697">
    <property type="entry name" value="Maf-like"/>
</dbReference>
<dbReference type="AlphaFoldDB" id="A0A832I3A9"/>
<feature type="active site" description="Proton acceptor" evidence="3">
    <location>
        <position position="65"/>
    </location>
</feature>
<dbReference type="SUPFAM" id="SSF52972">
    <property type="entry name" value="ITPase-like"/>
    <property type="match status" value="1"/>
</dbReference>
<evidence type="ECO:0000256" key="2">
    <source>
        <dbReference type="ARBA" id="ARBA00022801"/>
    </source>
</evidence>
<sequence length="181" mass="18967">MLASASPRRVALLRQAGASFTVADPGPDRPWPGAAEPRHGVRALALDKAKRVAARRPGCVVVGADTVVVARGVILGKPADAAEAAAMLRRLHGRTHEVWTGIAVVRDGEQRTAAECTRVTMTRLTDDDIAAYVATGEPLDKAGAYGLQGLAGQFVRRVDGDCANVVGLPLARLRAVLAEFA</sequence>
<reference evidence="4" key="1">
    <citation type="journal article" date="2020" name="mSystems">
        <title>Genome- and Community-Level Interaction Insights into Carbon Utilization and Element Cycling Functions of Hydrothermarchaeota in Hydrothermal Sediment.</title>
        <authorList>
            <person name="Zhou Z."/>
            <person name="Liu Y."/>
            <person name="Xu W."/>
            <person name="Pan J."/>
            <person name="Luo Z.H."/>
            <person name="Li M."/>
        </authorList>
    </citation>
    <scope>NUCLEOTIDE SEQUENCE [LARGE SCALE GENOMIC DNA]</scope>
    <source>
        <strain evidence="4">SpSt-381</strain>
    </source>
</reference>
<dbReference type="PANTHER" id="PTHR43213:SF5">
    <property type="entry name" value="BIFUNCTIONAL DTTP_UTP PYROPHOSPHATASE_METHYLTRANSFERASE PROTEIN-RELATED"/>
    <property type="match status" value="1"/>
</dbReference>
<dbReference type="GO" id="GO:0005737">
    <property type="term" value="C:cytoplasm"/>
    <property type="evidence" value="ECO:0007669"/>
    <property type="project" value="UniProtKB-SubCell"/>
</dbReference>
<dbReference type="PANTHER" id="PTHR43213">
    <property type="entry name" value="BIFUNCTIONAL DTTP/UTP PYROPHOSPHATASE/METHYLTRANSFERASE PROTEIN-RELATED"/>
    <property type="match status" value="1"/>
</dbReference>
<dbReference type="Pfam" id="PF02545">
    <property type="entry name" value="Maf"/>
    <property type="match status" value="1"/>
</dbReference>
<dbReference type="EC" id="3.6.1.9" evidence="3"/>
<comment type="cofactor">
    <cofactor evidence="1 3">
        <name>a divalent metal cation</name>
        <dbReference type="ChEBI" id="CHEBI:60240"/>
    </cofactor>
</comment>
<protein>
    <recommendedName>
        <fullName evidence="3">dTTP/UTP pyrophosphatase</fullName>
        <shortName evidence="3">dTTPase/UTPase</shortName>
        <ecNumber evidence="3">3.6.1.9</ecNumber>
    </recommendedName>
    <alternativeName>
        <fullName evidence="3">Nucleoside triphosphate pyrophosphatase</fullName>
    </alternativeName>
    <alternativeName>
        <fullName evidence="3">Nucleotide pyrophosphatase</fullName>
        <shortName evidence="3">Nucleotide PPase</shortName>
    </alternativeName>
</protein>
<comment type="function">
    <text evidence="3">Nucleoside triphosphate pyrophosphatase that hydrolyzes dTTP and UTP. May have a dual role in cell division arrest and in preventing the incorporation of modified nucleotides into cellular nucleic acids.</text>
</comment>
<dbReference type="PIRSF" id="PIRSF006305">
    <property type="entry name" value="Maf"/>
    <property type="match status" value="1"/>
</dbReference>
<comment type="subcellular location">
    <subcellularLocation>
        <location evidence="3">Cytoplasm</location>
    </subcellularLocation>
</comment>
<comment type="catalytic activity">
    <reaction evidence="3">
        <text>dTTP + H2O = dTMP + diphosphate + H(+)</text>
        <dbReference type="Rhea" id="RHEA:28534"/>
        <dbReference type="ChEBI" id="CHEBI:15377"/>
        <dbReference type="ChEBI" id="CHEBI:15378"/>
        <dbReference type="ChEBI" id="CHEBI:33019"/>
        <dbReference type="ChEBI" id="CHEBI:37568"/>
        <dbReference type="ChEBI" id="CHEBI:63528"/>
        <dbReference type="EC" id="3.6.1.9"/>
    </reaction>
</comment>
<evidence type="ECO:0000256" key="3">
    <source>
        <dbReference type="HAMAP-Rule" id="MF_00528"/>
    </source>
</evidence>
<keyword evidence="2 3" id="KW-0378">Hydrolase</keyword>
<dbReference type="Gene3D" id="3.90.950.10">
    <property type="match status" value="1"/>
</dbReference>
<comment type="caution">
    <text evidence="4">The sequence shown here is derived from an EMBL/GenBank/DDBJ whole genome shotgun (WGS) entry which is preliminary data.</text>
</comment>
<gene>
    <name evidence="4" type="primary">maf</name>
    <name evidence="4" type="ORF">ENR23_05920</name>
</gene>
<evidence type="ECO:0000256" key="1">
    <source>
        <dbReference type="ARBA" id="ARBA00001968"/>
    </source>
</evidence>
<dbReference type="GO" id="GO:0047429">
    <property type="term" value="F:nucleoside triphosphate diphosphatase activity"/>
    <property type="evidence" value="ECO:0007669"/>
    <property type="project" value="UniProtKB-EC"/>
</dbReference>
<name>A0A832I3A9_UNCEI</name>
<accession>A0A832I3A9</accession>